<name>A0A395S6W4_FUSSP</name>
<accession>A0A395S6W4</accession>
<comment type="caution">
    <text evidence="2">The sequence shown here is derived from an EMBL/GenBank/DDBJ whole genome shotgun (WGS) entry which is preliminary data.</text>
</comment>
<keyword evidence="3" id="KW-1185">Reference proteome</keyword>
<dbReference type="PANTHER" id="PTHR35186:SF4">
    <property type="entry name" value="PRION-INHIBITION AND PROPAGATION HELO DOMAIN-CONTAINING PROTEIN"/>
    <property type="match status" value="1"/>
</dbReference>
<evidence type="ECO:0000313" key="3">
    <source>
        <dbReference type="Proteomes" id="UP000266152"/>
    </source>
</evidence>
<dbReference type="Pfam" id="PF24476">
    <property type="entry name" value="DUF7580"/>
    <property type="match status" value="1"/>
</dbReference>
<feature type="domain" description="DUF7580" evidence="1">
    <location>
        <begin position="25"/>
        <end position="189"/>
    </location>
</feature>
<reference evidence="2 3" key="1">
    <citation type="journal article" date="2018" name="PLoS Pathog.">
        <title>Evolution of structural diversity of trichothecenes, a family of toxins produced by plant pathogenic and entomopathogenic fungi.</title>
        <authorList>
            <person name="Proctor R.H."/>
            <person name="McCormick S.P."/>
            <person name="Kim H.S."/>
            <person name="Cardoza R.E."/>
            <person name="Stanley A.M."/>
            <person name="Lindo L."/>
            <person name="Kelly A."/>
            <person name="Brown D.W."/>
            <person name="Lee T."/>
            <person name="Vaughan M.M."/>
            <person name="Alexander N.J."/>
            <person name="Busman M."/>
            <person name="Gutierrez S."/>
        </authorList>
    </citation>
    <scope>NUCLEOTIDE SEQUENCE [LARGE SCALE GENOMIC DNA]</scope>
    <source>
        <strain evidence="2 3">NRRL 3299</strain>
    </source>
</reference>
<dbReference type="STRING" id="5514.A0A395S6W4"/>
<dbReference type="PANTHER" id="PTHR35186">
    <property type="entry name" value="ANK_REP_REGION DOMAIN-CONTAINING PROTEIN"/>
    <property type="match status" value="1"/>
</dbReference>
<organism evidence="2 3">
    <name type="scientific">Fusarium sporotrichioides</name>
    <dbReference type="NCBI Taxonomy" id="5514"/>
    <lineage>
        <taxon>Eukaryota</taxon>
        <taxon>Fungi</taxon>
        <taxon>Dikarya</taxon>
        <taxon>Ascomycota</taxon>
        <taxon>Pezizomycotina</taxon>
        <taxon>Sordariomycetes</taxon>
        <taxon>Hypocreomycetidae</taxon>
        <taxon>Hypocreales</taxon>
        <taxon>Nectriaceae</taxon>
        <taxon>Fusarium</taxon>
    </lineage>
</organism>
<dbReference type="EMBL" id="PXOF01000077">
    <property type="protein sequence ID" value="RGP67985.1"/>
    <property type="molecule type" value="Genomic_DNA"/>
</dbReference>
<evidence type="ECO:0000313" key="2">
    <source>
        <dbReference type="EMBL" id="RGP67985.1"/>
    </source>
</evidence>
<sequence>MSLADMISWVAEDEVSRNLPRSAMAQIASSLACAVLQYHSTPWLPEVWQSSHVRFFGMKDWLHDSTNLGLKSPYFKVEFSKSDITGKGKAVDLSLPSSSQYVAVKEAVRNEVLFSFGLVLLELGYSKPWYLLRRGILKNLPSNKQIDYHAAEKLAQSPLLRNRMGPRYSTIVRKCLGCDFGLGENDLQNEELQGVFIIDVVNALQEAARGLRELEGKLYSL</sequence>
<proteinExistence type="predicted"/>
<protein>
    <recommendedName>
        <fullName evidence="1">DUF7580 domain-containing protein</fullName>
    </recommendedName>
</protein>
<dbReference type="AlphaFoldDB" id="A0A395S6W4"/>
<dbReference type="InterPro" id="IPR056002">
    <property type="entry name" value="DUF7580"/>
</dbReference>
<evidence type="ECO:0000259" key="1">
    <source>
        <dbReference type="Pfam" id="PF24476"/>
    </source>
</evidence>
<gene>
    <name evidence="2" type="ORF">FSPOR_5646</name>
</gene>
<dbReference type="Proteomes" id="UP000266152">
    <property type="component" value="Unassembled WGS sequence"/>
</dbReference>